<reference evidence="4 5" key="3">
    <citation type="journal article" date="2017" name="G3 (Bethesda)">
        <title>Comparative analysis highlights variable genome content of wheat rusts and divergence of the mating loci.</title>
        <authorList>
            <person name="Cuomo C.A."/>
            <person name="Bakkeren G."/>
            <person name="Khalil H.B."/>
            <person name="Panwar V."/>
            <person name="Joly D."/>
            <person name="Linning R."/>
            <person name="Sakthikumar S."/>
            <person name="Song X."/>
            <person name="Adiconis X."/>
            <person name="Fan L."/>
            <person name="Goldberg J.M."/>
            <person name="Levin J.Z."/>
            <person name="Young S."/>
            <person name="Zeng Q."/>
            <person name="Anikster Y."/>
            <person name="Bruce M."/>
            <person name="Wang M."/>
            <person name="Yin C."/>
            <person name="McCallum B."/>
            <person name="Szabo L.J."/>
            <person name="Hulbert S."/>
            <person name="Chen X."/>
            <person name="Fellers J.P."/>
        </authorList>
    </citation>
    <scope>NUCLEOTIDE SEQUENCE</scope>
    <source>
        <strain evidence="5">Isolate 1-1 / race 1 (BBBD)</strain>
        <strain evidence="4">isolate 1-1 / race 1 (BBBD)</strain>
    </source>
</reference>
<feature type="signal peptide" evidence="2">
    <location>
        <begin position="1"/>
        <end position="23"/>
    </location>
</feature>
<keyword evidence="5" id="KW-1185">Reference proteome</keyword>
<reference evidence="4" key="4">
    <citation type="submission" date="2025-05" db="UniProtKB">
        <authorList>
            <consortium name="EnsemblFungi"/>
        </authorList>
    </citation>
    <scope>IDENTIFICATION</scope>
    <source>
        <strain evidence="4">isolate 1-1 / race 1 (BBBD)</strain>
    </source>
</reference>
<feature type="compositionally biased region" description="Polar residues" evidence="1">
    <location>
        <begin position="193"/>
        <end position="208"/>
    </location>
</feature>
<sequence>MPVLPQLFHWLGIIVVLYTLASSAVVEAVPGNAFMLYTKNARKANLNLDLSPELARPVDTDLHLAPGPPASREELRAHDDPAKILDKGGRDAPPGYGKNLMNPLPDIDPLALSLAPLAPYMLAGTGKMPMDLRVDSQMEVNTAAGALVTRVREPTGAYSSQLPGVKAGLDVKMDTLKTPASAPVTPVRRPEAASSQLPGVEASSSTVPADTRVPRKQDTPRDSSTKATSSRLGQAMHKPQLISEPRPHRIITLKTQSRPNVACGQPSSDNARSSVEPVKIEKINRTRDELQSQKTRQQPSVRTVIQYNDNREYHYHTLVTGDSPTEPLKPAARMPQPSPNLSVPRLNKIRVKLSPESLTEAAPRLLKSQTSNSKRALERPTDRNLPSKRQQTSPEITPQYPGFDRRRLKFSTAYPENTRYPTSLDFRPMTEYHPVSNQGSTERPQASPVIILNHPAFDPRRHASTTRYAGHHTGFESENFTLTSKYHRAFNQGPTESRLRSKRPQAIPQIALNRFDYDCRRLAPNARYSGHDTGFESQDVKPTRRCHPASNQEPTELNLRSERPHVSPEMTLYHSGFDPRRLASNSGNTRHTRYHSALDGEGFTPMAEYHPVFNFGIYEPNTRNRPGFNGESLRVDAGNQPGSHRGSFALNGPSSPSSP</sequence>
<accession>A0A180G6H6</accession>
<evidence type="ECO:0000256" key="2">
    <source>
        <dbReference type="SAM" id="SignalP"/>
    </source>
</evidence>
<name>A0A180G6H6_PUCT1</name>
<feature type="compositionally biased region" description="Basic and acidic residues" evidence="1">
    <location>
        <begin position="530"/>
        <end position="542"/>
    </location>
</feature>
<dbReference type="Proteomes" id="UP000005240">
    <property type="component" value="Unassembled WGS sequence"/>
</dbReference>
<feature type="compositionally biased region" description="Basic and acidic residues" evidence="1">
    <location>
        <begin position="71"/>
        <end position="90"/>
    </location>
</feature>
<feature type="compositionally biased region" description="Polar residues" evidence="1">
    <location>
        <begin position="258"/>
        <end position="273"/>
    </location>
</feature>
<organism evidence="3">
    <name type="scientific">Puccinia triticina (isolate 1-1 / race 1 (BBBD))</name>
    <name type="common">Brown leaf rust fungus</name>
    <dbReference type="NCBI Taxonomy" id="630390"/>
    <lineage>
        <taxon>Eukaryota</taxon>
        <taxon>Fungi</taxon>
        <taxon>Dikarya</taxon>
        <taxon>Basidiomycota</taxon>
        <taxon>Pucciniomycotina</taxon>
        <taxon>Pucciniomycetes</taxon>
        <taxon>Pucciniales</taxon>
        <taxon>Pucciniaceae</taxon>
        <taxon>Puccinia</taxon>
    </lineage>
</organism>
<feature type="region of interest" description="Disordered" evidence="1">
    <location>
        <begin position="572"/>
        <end position="591"/>
    </location>
</feature>
<feature type="compositionally biased region" description="Basic and acidic residues" evidence="1">
    <location>
        <begin position="212"/>
        <end position="224"/>
    </location>
</feature>
<feature type="region of interest" description="Disordered" evidence="1">
    <location>
        <begin position="59"/>
        <end position="93"/>
    </location>
</feature>
<keyword evidence="2" id="KW-0732">Signal</keyword>
<evidence type="ECO:0000256" key="1">
    <source>
        <dbReference type="SAM" id="MobiDB-lite"/>
    </source>
</evidence>
<proteinExistence type="predicted"/>
<feature type="region of interest" description="Disordered" evidence="1">
    <location>
        <begin position="530"/>
        <end position="560"/>
    </location>
</feature>
<reference evidence="3" key="2">
    <citation type="submission" date="2016-05" db="EMBL/GenBank/DDBJ databases">
        <title>Comparative analysis highlights variable genome content of wheat rusts and divergence of the mating loci.</title>
        <authorList>
            <person name="Cuomo C.A."/>
            <person name="Bakkeren G."/>
            <person name="Szabo L."/>
            <person name="Khalil H."/>
            <person name="Joly D."/>
            <person name="Goldberg J."/>
            <person name="Young S."/>
            <person name="Zeng Q."/>
            <person name="Fellers J."/>
        </authorList>
    </citation>
    <scope>NUCLEOTIDE SEQUENCE [LARGE SCALE GENOMIC DNA]</scope>
    <source>
        <strain evidence="3">1-1 BBBD Race 1</strain>
    </source>
</reference>
<feature type="compositionally biased region" description="Polar residues" evidence="1">
    <location>
        <begin position="387"/>
        <end position="396"/>
    </location>
</feature>
<reference evidence="3" key="1">
    <citation type="submission" date="2009-11" db="EMBL/GenBank/DDBJ databases">
        <authorList>
            <consortium name="The Broad Institute Genome Sequencing Platform"/>
            <person name="Ward D."/>
            <person name="Feldgarden M."/>
            <person name="Earl A."/>
            <person name="Young S.K."/>
            <person name="Zeng Q."/>
            <person name="Koehrsen M."/>
            <person name="Alvarado L."/>
            <person name="Berlin A."/>
            <person name="Bochicchio J."/>
            <person name="Borenstein D."/>
            <person name="Chapman S.B."/>
            <person name="Chen Z."/>
            <person name="Engels R."/>
            <person name="Freedman E."/>
            <person name="Gellesch M."/>
            <person name="Goldberg J."/>
            <person name="Griggs A."/>
            <person name="Gujja S."/>
            <person name="Heilman E."/>
            <person name="Heiman D."/>
            <person name="Hepburn T."/>
            <person name="Howarth C."/>
            <person name="Jen D."/>
            <person name="Larson L."/>
            <person name="Lewis B."/>
            <person name="Mehta T."/>
            <person name="Park D."/>
            <person name="Pearson M."/>
            <person name="Roberts A."/>
            <person name="Saif S."/>
            <person name="Shea T."/>
            <person name="Shenoy N."/>
            <person name="Sisk P."/>
            <person name="Stolte C."/>
            <person name="Sykes S."/>
            <person name="Thomson T."/>
            <person name="Walk T."/>
            <person name="White J."/>
            <person name="Yandava C."/>
            <person name="Izard J."/>
            <person name="Baranova O.V."/>
            <person name="Blanton J.M."/>
            <person name="Tanner A.C."/>
            <person name="Dewhirst F.E."/>
            <person name="Haas B."/>
            <person name="Nusbaum C."/>
            <person name="Birren B."/>
        </authorList>
    </citation>
    <scope>NUCLEOTIDE SEQUENCE [LARGE SCALE GENOMIC DNA]</scope>
    <source>
        <strain evidence="3">1-1 BBBD Race 1</strain>
    </source>
</reference>
<feature type="region of interest" description="Disordered" evidence="1">
    <location>
        <begin position="258"/>
        <end position="300"/>
    </location>
</feature>
<feature type="region of interest" description="Disordered" evidence="1">
    <location>
        <begin position="360"/>
        <end position="403"/>
    </location>
</feature>
<feature type="compositionally biased region" description="Basic and acidic residues" evidence="1">
    <location>
        <begin position="278"/>
        <end position="291"/>
    </location>
</feature>
<feature type="region of interest" description="Disordered" evidence="1">
    <location>
        <begin position="180"/>
        <end position="242"/>
    </location>
</feature>
<feature type="region of interest" description="Disordered" evidence="1">
    <location>
        <begin position="626"/>
        <end position="659"/>
    </location>
</feature>
<dbReference type="AlphaFoldDB" id="A0A180G6H6"/>
<evidence type="ECO:0000313" key="3">
    <source>
        <dbReference type="EMBL" id="OAV87463.1"/>
    </source>
</evidence>
<dbReference type="EnsemblFungi" id="PTTG_29422-t43_1">
    <property type="protein sequence ID" value="PTTG_29422-t43_1-p1"/>
    <property type="gene ID" value="PTTG_29422"/>
</dbReference>
<dbReference type="EMBL" id="ADAS02000393">
    <property type="protein sequence ID" value="OAV87463.1"/>
    <property type="molecule type" value="Genomic_DNA"/>
</dbReference>
<feature type="chain" id="PRO_5008109608" evidence="2">
    <location>
        <begin position="24"/>
        <end position="659"/>
    </location>
</feature>
<evidence type="ECO:0000313" key="4">
    <source>
        <dbReference type="EnsemblFungi" id="PTTG_29422-t43_1-p1"/>
    </source>
</evidence>
<evidence type="ECO:0000313" key="5">
    <source>
        <dbReference type="Proteomes" id="UP000005240"/>
    </source>
</evidence>
<protein>
    <submittedName>
        <fullName evidence="3 4">Uncharacterized protein</fullName>
    </submittedName>
</protein>
<gene>
    <name evidence="3" type="ORF">PTTG_29422</name>
</gene>
<dbReference type="VEuPathDB" id="FungiDB:PTTG_29422"/>
<feature type="region of interest" description="Disordered" evidence="1">
    <location>
        <begin position="322"/>
        <end position="343"/>
    </location>
</feature>